<accession>X0YFB1</accession>
<evidence type="ECO:0000313" key="1">
    <source>
        <dbReference type="EMBL" id="GAG47358.1"/>
    </source>
</evidence>
<gene>
    <name evidence="1" type="ORF">S01H1_75147</name>
</gene>
<protein>
    <submittedName>
        <fullName evidence="1">Uncharacterized protein</fullName>
    </submittedName>
</protein>
<reference evidence="1" key="1">
    <citation type="journal article" date="2014" name="Front. Microbiol.">
        <title>High frequency of phylogenetically diverse reductive dehalogenase-homologous genes in deep subseafloor sedimentary metagenomes.</title>
        <authorList>
            <person name="Kawai M."/>
            <person name="Futagami T."/>
            <person name="Toyoda A."/>
            <person name="Takaki Y."/>
            <person name="Nishi S."/>
            <person name="Hori S."/>
            <person name="Arai W."/>
            <person name="Tsubouchi T."/>
            <person name="Morono Y."/>
            <person name="Uchiyama I."/>
            <person name="Ito T."/>
            <person name="Fujiyama A."/>
            <person name="Inagaki F."/>
            <person name="Takami H."/>
        </authorList>
    </citation>
    <scope>NUCLEOTIDE SEQUENCE</scope>
    <source>
        <strain evidence="1">Expedition CK06-06</strain>
    </source>
</reference>
<proteinExistence type="predicted"/>
<dbReference type="EMBL" id="BARS01050320">
    <property type="protein sequence ID" value="GAG47358.1"/>
    <property type="molecule type" value="Genomic_DNA"/>
</dbReference>
<dbReference type="AlphaFoldDB" id="X0YFB1"/>
<name>X0YFB1_9ZZZZ</name>
<sequence length="67" mass="7849">MKLGIRVSLATVSRYVPKSIPAPTQQQRWMTFLRGPARLAKRLRLRRPRNHKDVIAGMDFFKGEFRP</sequence>
<organism evidence="1">
    <name type="scientific">marine sediment metagenome</name>
    <dbReference type="NCBI Taxonomy" id="412755"/>
    <lineage>
        <taxon>unclassified sequences</taxon>
        <taxon>metagenomes</taxon>
        <taxon>ecological metagenomes</taxon>
    </lineage>
</organism>
<feature type="non-terminal residue" evidence="1">
    <location>
        <position position="67"/>
    </location>
</feature>
<comment type="caution">
    <text evidence="1">The sequence shown here is derived from an EMBL/GenBank/DDBJ whole genome shotgun (WGS) entry which is preliminary data.</text>
</comment>